<sequence>MAAQKNYRDHAFAGMGHAKNKTVNAVCQFSLFWNANERVESSVTELFRSGDYFLVCQWVFGCTPGAL</sequence>
<dbReference type="Proteomes" id="UP000427108">
    <property type="component" value="Chromosome"/>
</dbReference>
<dbReference type="AlphaFoldDB" id="A0A6B8MST1"/>
<dbReference type="EMBL" id="CP046115">
    <property type="protein sequence ID" value="QGN39542.1"/>
    <property type="molecule type" value="Genomic_DNA"/>
</dbReference>
<reference evidence="1 2" key="1">
    <citation type="submission" date="2019-11" db="EMBL/GenBank/DDBJ databases">
        <title>Isolation and Application of One Kind of P-Hydroxybenzoic Acid Degrading Bacterium in Mitigating Cropping Obstacle of Cucumber.</title>
        <authorList>
            <person name="Wu F."/>
            <person name="An Y."/>
        </authorList>
    </citation>
    <scope>NUCLEOTIDE SEQUENCE [LARGE SCALE GENOMIC DNA]</scope>
    <source>
        <strain evidence="1 2">P620</strain>
    </source>
</reference>
<evidence type="ECO:0000313" key="1">
    <source>
        <dbReference type="EMBL" id="QGN39542.1"/>
    </source>
</evidence>
<gene>
    <name evidence="1" type="ORF">GJ746_20560</name>
</gene>
<dbReference type="RefSeq" id="WP_154681846.1">
    <property type="nucleotide sequence ID" value="NZ_CP046115.1"/>
</dbReference>
<accession>A0A6B8MST1</accession>
<protein>
    <submittedName>
        <fullName evidence="1">Uncharacterized protein</fullName>
    </submittedName>
</protein>
<organism evidence="1 2">
    <name type="scientific">Klebsiella oxytoca</name>
    <dbReference type="NCBI Taxonomy" id="571"/>
    <lineage>
        <taxon>Bacteria</taxon>
        <taxon>Pseudomonadati</taxon>
        <taxon>Pseudomonadota</taxon>
        <taxon>Gammaproteobacteria</taxon>
        <taxon>Enterobacterales</taxon>
        <taxon>Enterobacteriaceae</taxon>
        <taxon>Klebsiella/Raoultella group</taxon>
        <taxon>Klebsiella</taxon>
    </lineage>
</organism>
<evidence type="ECO:0000313" key="2">
    <source>
        <dbReference type="Proteomes" id="UP000427108"/>
    </source>
</evidence>
<proteinExistence type="predicted"/>
<name>A0A6B8MST1_KLEOX</name>